<dbReference type="InterPro" id="IPR055414">
    <property type="entry name" value="LRR_R13L4/SHOC2-like"/>
</dbReference>
<evidence type="ECO:0000256" key="5">
    <source>
        <dbReference type="ARBA" id="ARBA00022737"/>
    </source>
</evidence>
<reference evidence="10" key="1">
    <citation type="journal article" date="2019" name="Gigascience">
        <title>De novo genome assembly of the endangered Acer yangbiense, a plant species with extremely small populations endemic to Yunnan Province, China.</title>
        <authorList>
            <person name="Yang J."/>
            <person name="Wariss H.M."/>
            <person name="Tao L."/>
            <person name="Zhang R."/>
            <person name="Yun Q."/>
            <person name="Hollingsworth P."/>
            <person name="Dao Z."/>
            <person name="Luo G."/>
            <person name="Guo H."/>
            <person name="Ma Y."/>
            <person name="Sun W."/>
        </authorList>
    </citation>
    <scope>NUCLEOTIDE SEQUENCE [LARGE SCALE GENOMIC DNA]</scope>
    <source>
        <strain evidence="10">cv. Malutang</strain>
    </source>
</reference>
<evidence type="ECO:0000256" key="1">
    <source>
        <dbReference type="ARBA" id="ARBA00004236"/>
    </source>
</evidence>
<evidence type="ECO:0000256" key="2">
    <source>
        <dbReference type="ARBA" id="ARBA00022475"/>
    </source>
</evidence>
<feature type="domain" description="Disease resistance R13L4/SHOC-2-like LRR" evidence="8">
    <location>
        <begin position="213"/>
        <end position="349"/>
    </location>
</feature>
<sequence>MMGPPIDMKMHLPFGWMGTGTTEAVGTVESGSDPIRHPSDPLMKAIKKTIIMKILIIVFFFAGVLVLCGGEEDVISIAPMEAKEQEALYSAIQGFIGKWWNGSDLYPDPCGWTPIQGVSCDIFNGLWYVTSMNIGPVYDNSLSCTPNAIFTHHLFELEHLKSLSFFNCFFSPTQNPTHIPSSNWQNLIDTLESLEFRSNPGLVGTIPTGLGYLKNLQTLVILENGLTGRLPTELGNLTKLKRLVLAGNKFTSKIPVSFRGLTELLILDISRNHLFGSMPLTLGGLTSLLKLDLSDNMLEGKLPKELGNLKNLTLLDLRSNRFSGELTKSLEEMVSLKEMVISHNPNIGGNLTGIQWQKLENLEILDLSDMGLTGTIPEKSITVLGRLRFLGLSDNKVTGRVSIEFESMSSLSSLYVNGNNLTGKLELSDRFYKKMGRRFGAWNNPNLCYKVELISTSDCVPFGVRTCSETNERL</sequence>
<dbReference type="InterPro" id="IPR032675">
    <property type="entry name" value="LRR_dom_sf"/>
</dbReference>
<evidence type="ECO:0000256" key="4">
    <source>
        <dbReference type="ARBA" id="ARBA00022729"/>
    </source>
</evidence>
<evidence type="ECO:0000313" key="10">
    <source>
        <dbReference type="Proteomes" id="UP000323000"/>
    </source>
</evidence>
<dbReference type="FunFam" id="3.80.10.10:FF:000269">
    <property type="entry name" value="Piriformospora indica-insensitive protein 2"/>
    <property type="match status" value="1"/>
</dbReference>
<feature type="transmembrane region" description="Helical" evidence="7">
    <location>
        <begin position="50"/>
        <end position="67"/>
    </location>
</feature>
<keyword evidence="10" id="KW-1185">Reference proteome</keyword>
<dbReference type="SUPFAM" id="SSF52058">
    <property type="entry name" value="L domain-like"/>
    <property type="match status" value="1"/>
</dbReference>
<keyword evidence="7" id="KW-0812">Transmembrane</keyword>
<comment type="caution">
    <text evidence="9">The sequence shown here is derived from an EMBL/GenBank/DDBJ whole genome shotgun (WGS) entry which is preliminary data.</text>
</comment>
<evidence type="ECO:0000256" key="6">
    <source>
        <dbReference type="ARBA" id="ARBA00023136"/>
    </source>
</evidence>
<dbReference type="PANTHER" id="PTHR48009:SF1">
    <property type="entry name" value="LEUCINE-RICH REPEAT (LRR) FAMILY PROTEIN"/>
    <property type="match status" value="1"/>
</dbReference>
<accession>A0A5C7H5J3</accession>
<keyword evidence="7" id="KW-1133">Transmembrane helix</keyword>
<dbReference type="GO" id="GO:0051707">
    <property type="term" value="P:response to other organism"/>
    <property type="evidence" value="ECO:0007669"/>
    <property type="project" value="UniProtKB-ARBA"/>
</dbReference>
<evidence type="ECO:0000313" key="9">
    <source>
        <dbReference type="EMBL" id="TXG51526.1"/>
    </source>
</evidence>
<keyword evidence="2" id="KW-1003">Cell membrane</keyword>
<evidence type="ECO:0000259" key="8">
    <source>
        <dbReference type="Pfam" id="PF23598"/>
    </source>
</evidence>
<proteinExistence type="predicted"/>
<dbReference type="Pfam" id="PF23598">
    <property type="entry name" value="LRR_14"/>
    <property type="match status" value="1"/>
</dbReference>
<keyword evidence="4" id="KW-0732">Signal</keyword>
<dbReference type="Gene3D" id="3.80.10.10">
    <property type="entry name" value="Ribonuclease Inhibitor"/>
    <property type="match status" value="3"/>
</dbReference>
<keyword evidence="5" id="KW-0677">Repeat</keyword>
<dbReference type="InterPro" id="IPR053213">
    <property type="entry name" value="RLP29"/>
</dbReference>
<comment type="subcellular location">
    <subcellularLocation>
        <location evidence="1">Cell membrane</location>
    </subcellularLocation>
</comment>
<dbReference type="FunFam" id="3.80.10.10:FF:000299">
    <property type="entry name" value="Piriformospora indica-insensitive protein 2"/>
    <property type="match status" value="1"/>
</dbReference>
<protein>
    <recommendedName>
        <fullName evidence="8">Disease resistance R13L4/SHOC-2-like LRR domain-containing protein</fullName>
    </recommendedName>
</protein>
<gene>
    <name evidence="9" type="ORF">EZV62_024050</name>
</gene>
<organism evidence="9 10">
    <name type="scientific">Acer yangbiense</name>
    <dbReference type="NCBI Taxonomy" id="1000413"/>
    <lineage>
        <taxon>Eukaryota</taxon>
        <taxon>Viridiplantae</taxon>
        <taxon>Streptophyta</taxon>
        <taxon>Embryophyta</taxon>
        <taxon>Tracheophyta</taxon>
        <taxon>Spermatophyta</taxon>
        <taxon>Magnoliopsida</taxon>
        <taxon>eudicotyledons</taxon>
        <taxon>Gunneridae</taxon>
        <taxon>Pentapetalae</taxon>
        <taxon>rosids</taxon>
        <taxon>malvids</taxon>
        <taxon>Sapindales</taxon>
        <taxon>Sapindaceae</taxon>
        <taxon>Hippocastanoideae</taxon>
        <taxon>Acereae</taxon>
        <taxon>Acer</taxon>
    </lineage>
</organism>
<dbReference type="EMBL" id="VAHF01000011">
    <property type="protein sequence ID" value="TXG51526.1"/>
    <property type="molecule type" value="Genomic_DNA"/>
</dbReference>
<evidence type="ECO:0000256" key="3">
    <source>
        <dbReference type="ARBA" id="ARBA00022614"/>
    </source>
</evidence>
<dbReference type="PANTHER" id="PTHR48009">
    <property type="entry name" value="LEUCINE-RICH REPEAT (LRR) FAMILY PROTEIN"/>
    <property type="match status" value="1"/>
</dbReference>
<keyword evidence="3" id="KW-0433">Leucine-rich repeat</keyword>
<evidence type="ECO:0000256" key="7">
    <source>
        <dbReference type="SAM" id="Phobius"/>
    </source>
</evidence>
<name>A0A5C7H5J3_9ROSI</name>
<dbReference type="AlphaFoldDB" id="A0A5C7H5J3"/>
<dbReference type="OrthoDB" id="676979at2759"/>
<dbReference type="Proteomes" id="UP000323000">
    <property type="component" value="Chromosome 11"/>
</dbReference>
<dbReference type="GO" id="GO:0005886">
    <property type="term" value="C:plasma membrane"/>
    <property type="evidence" value="ECO:0007669"/>
    <property type="project" value="UniProtKB-SubCell"/>
</dbReference>
<keyword evidence="6 7" id="KW-0472">Membrane</keyword>